<sequence>MMLVRNDNKEHTKILKNMLDNAQDVYIAVAFLKLSGLELIKENLEKTLDGNGNINLIVGLDLYVTEPKALYELFDLCQLNTKLKVFLYSSKNSTFHPKMYASRRNDKSSVLIGSANLTNGGLSTNVEASIYNKNDAPLFEECKEFFSDLTLSTDCKKASALAIQEYEQKYLVFNKEVEKAERTSKQKIDNLAETSLLKECYREYCNDKNEMHSLAIKRSNYREARLLIEEFNTDSIK</sequence>
<dbReference type="Pfam" id="PF13091">
    <property type="entry name" value="PLDc_2"/>
    <property type="match status" value="1"/>
</dbReference>
<dbReference type="EMBL" id="JAKNAX010000125">
    <property type="protein sequence ID" value="MDE1348395.1"/>
    <property type="molecule type" value="Genomic_DNA"/>
</dbReference>
<accession>A0A9X4FEG9</accession>
<evidence type="ECO:0000313" key="3">
    <source>
        <dbReference type="Proteomes" id="UP001140978"/>
    </source>
</evidence>
<dbReference type="InterPro" id="IPR025202">
    <property type="entry name" value="PLD-like_dom"/>
</dbReference>
<gene>
    <name evidence="2" type="ORF">L9X51_18690</name>
</gene>
<evidence type="ECO:0000259" key="1">
    <source>
        <dbReference type="Pfam" id="PF13091"/>
    </source>
</evidence>
<name>A0A9X4FEG9_9VIBR</name>
<feature type="domain" description="Phospholipase D-like" evidence="1">
    <location>
        <begin position="16"/>
        <end position="147"/>
    </location>
</feature>
<dbReference type="RefSeq" id="WP_255199796.1">
    <property type="nucleotide sequence ID" value="NZ_JAKNAX010000125.1"/>
</dbReference>
<reference evidence="2" key="1">
    <citation type="submission" date="2022-02" db="EMBL/GenBank/DDBJ databases">
        <title>Emergence and expansion in Europe of a Vibrio aestuarianus clonal complex pathogenic for oysters.</title>
        <authorList>
            <person name="Mesnil A."/>
            <person name="Travers M.-A."/>
        </authorList>
    </citation>
    <scope>NUCLEOTIDE SEQUENCE</scope>
    <source>
        <strain evidence="2">19_064_15T1</strain>
    </source>
</reference>
<protein>
    <submittedName>
        <fullName evidence="2">Phospholipase D-like domain-containing protein</fullName>
    </submittedName>
</protein>
<evidence type="ECO:0000313" key="2">
    <source>
        <dbReference type="EMBL" id="MDE1348395.1"/>
    </source>
</evidence>
<dbReference type="Proteomes" id="UP001140978">
    <property type="component" value="Unassembled WGS sequence"/>
</dbReference>
<comment type="caution">
    <text evidence="2">The sequence shown here is derived from an EMBL/GenBank/DDBJ whole genome shotgun (WGS) entry which is preliminary data.</text>
</comment>
<dbReference type="Gene3D" id="3.30.870.10">
    <property type="entry name" value="Endonuclease Chain A"/>
    <property type="match status" value="1"/>
</dbReference>
<dbReference type="SUPFAM" id="SSF56024">
    <property type="entry name" value="Phospholipase D/nuclease"/>
    <property type="match status" value="1"/>
</dbReference>
<proteinExistence type="predicted"/>
<dbReference type="AlphaFoldDB" id="A0A9X4FEG9"/>
<organism evidence="2 3">
    <name type="scientific">Vibrio aestuarianus</name>
    <dbReference type="NCBI Taxonomy" id="28171"/>
    <lineage>
        <taxon>Bacteria</taxon>
        <taxon>Pseudomonadati</taxon>
        <taxon>Pseudomonadota</taxon>
        <taxon>Gammaproteobacteria</taxon>
        <taxon>Vibrionales</taxon>
        <taxon>Vibrionaceae</taxon>
        <taxon>Vibrio</taxon>
    </lineage>
</organism>